<evidence type="ECO:0000313" key="9">
    <source>
        <dbReference type="Proteomes" id="UP001575652"/>
    </source>
</evidence>
<comment type="similarity">
    <text evidence="1 3 5">Belongs to the aldehyde dehydrogenase family.</text>
</comment>
<dbReference type="InterPro" id="IPR029510">
    <property type="entry name" value="Ald_DH_CS_GLU"/>
</dbReference>
<dbReference type="InterPro" id="IPR015590">
    <property type="entry name" value="Aldehyde_DH_dom"/>
</dbReference>
<proteinExistence type="inferred from homology"/>
<evidence type="ECO:0000256" key="5">
    <source>
        <dbReference type="RuleBase" id="RU003345"/>
    </source>
</evidence>
<dbReference type="PANTHER" id="PTHR43570">
    <property type="entry name" value="ALDEHYDE DEHYDROGENASE"/>
    <property type="match status" value="1"/>
</dbReference>
<dbReference type="PANTHER" id="PTHR43570:SF16">
    <property type="entry name" value="ALDEHYDE DEHYDROGENASE TYPE III, ISOFORM Q"/>
    <property type="match status" value="1"/>
</dbReference>
<dbReference type="InterPro" id="IPR012394">
    <property type="entry name" value="Aldehyde_DH_NAD(P)"/>
</dbReference>
<feature type="compositionally biased region" description="Low complexity" evidence="6">
    <location>
        <begin position="9"/>
        <end position="27"/>
    </location>
</feature>
<dbReference type="PROSITE" id="PS00687">
    <property type="entry name" value="ALDEHYDE_DEHYDR_GLU"/>
    <property type="match status" value="1"/>
</dbReference>
<feature type="region of interest" description="Disordered" evidence="6">
    <location>
        <begin position="1"/>
        <end position="52"/>
    </location>
</feature>
<dbReference type="EMBL" id="JBHDLJ010000019">
    <property type="protein sequence ID" value="MFB0836190.1"/>
    <property type="molecule type" value="Genomic_DNA"/>
</dbReference>
<dbReference type="PROSITE" id="PS00070">
    <property type="entry name" value="ALDEHYDE_DEHYDR_CYS"/>
    <property type="match status" value="1"/>
</dbReference>
<evidence type="ECO:0000256" key="4">
    <source>
        <dbReference type="PROSITE-ProRule" id="PRU10007"/>
    </source>
</evidence>
<organism evidence="8 9">
    <name type="scientific">Arthrobacter halodurans</name>
    <dbReference type="NCBI Taxonomy" id="516699"/>
    <lineage>
        <taxon>Bacteria</taxon>
        <taxon>Bacillati</taxon>
        <taxon>Actinomycetota</taxon>
        <taxon>Actinomycetes</taxon>
        <taxon>Micrococcales</taxon>
        <taxon>Micrococcaceae</taxon>
        <taxon>Arthrobacter</taxon>
    </lineage>
</organism>
<evidence type="ECO:0000256" key="1">
    <source>
        <dbReference type="ARBA" id="ARBA00009986"/>
    </source>
</evidence>
<dbReference type="Proteomes" id="UP001575652">
    <property type="component" value="Unassembled WGS sequence"/>
</dbReference>
<sequence>MGIFSGRRAPAAPAAPAVPSAEETAVPSTDAAAAGAPGPRVNETVGRLRDSADSRLAHPRRFRAAQLRALERLLEEHAQDVLDALAADLGKPEVEARLSELDLVRAEIDHAQLHLTEWMEARHVRVPVAFQPASAKVEAQPLGLVLIIGPWNYPVQLVLSPLVAALAAGNCAVLKPSEAAPASSALLARLVPQYLDARAVAVVEGGAETSQALLAQRWDHIFYTGGDRVGRIVAEAAARQLTPVTLELGGKSPAVVVDGSYAAIARRLAYGKFLNAGQTCVAPDYVLAVGPAAAELEKHLPRAINAFYGKDPAKSRDYGRIVNRGHFDRLAGFLDAAAQGPGTLVSGGGRDAEALYIEPTVLAGVDVESPLMREEIFGPILPIIRVESFDAAVRFVNARPAPLAAYLFSEKPRLQSVFEDRVRAGGIGHNVCNAHLAVPGLPFGGVGPSGMGNYHGKYGFETFSQLRPVLSKTAMLDTLKAVYPPYGWAKTKVLRKLM</sequence>
<dbReference type="InterPro" id="IPR016161">
    <property type="entry name" value="Ald_DH/histidinol_DH"/>
</dbReference>
<evidence type="ECO:0000313" key="8">
    <source>
        <dbReference type="EMBL" id="MFB0836190.1"/>
    </source>
</evidence>
<reference evidence="8 9" key="1">
    <citation type="submission" date="2024-09" db="EMBL/GenBank/DDBJ databases">
        <authorList>
            <person name="Salinas-Garcia M.A."/>
            <person name="Prieme A."/>
        </authorList>
    </citation>
    <scope>NUCLEOTIDE SEQUENCE [LARGE SCALE GENOMIC DNA]</scope>
    <source>
        <strain evidence="8 9">DSM 21081</strain>
    </source>
</reference>
<evidence type="ECO:0000256" key="3">
    <source>
        <dbReference type="PIRNR" id="PIRNR036492"/>
    </source>
</evidence>
<evidence type="ECO:0000256" key="6">
    <source>
        <dbReference type="SAM" id="MobiDB-lite"/>
    </source>
</evidence>
<comment type="caution">
    <text evidence="8">The sequence shown here is derived from an EMBL/GenBank/DDBJ whole genome shotgun (WGS) entry which is preliminary data.</text>
</comment>
<dbReference type="InterPro" id="IPR016160">
    <property type="entry name" value="Ald_DH_CS_CYS"/>
</dbReference>
<keyword evidence="2 3" id="KW-0560">Oxidoreductase</keyword>
<dbReference type="SUPFAM" id="SSF53720">
    <property type="entry name" value="ALDH-like"/>
    <property type="match status" value="1"/>
</dbReference>
<accession>A0ABV4URA3</accession>
<dbReference type="Gene3D" id="3.40.309.10">
    <property type="entry name" value="Aldehyde Dehydrogenase, Chain A, domain 2"/>
    <property type="match status" value="1"/>
</dbReference>
<dbReference type="Gene3D" id="3.40.605.10">
    <property type="entry name" value="Aldehyde Dehydrogenase, Chain A, domain 1"/>
    <property type="match status" value="1"/>
</dbReference>
<name>A0ABV4URA3_9MICC</name>
<dbReference type="InterPro" id="IPR016163">
    <property type="entry name" value="Ald_DH_C"/>
</dbReference>
<dbReference type="CDD" id="cd07087">
    <property type="entry name" value="ALDH_F3-13-14_CALDH-like"/>
    <property type="match status" value="1"/>
</dbReference>
<dbReference type="PIRSF" id="PIRSF036492">
    <property type="entry name" value="ALDH"/>
    <property type="match status" value="1"/>
</dbReference>
<evidence type="ECO:0000259" key="7">
    <source>
        <dbReference type="Pfam" id="PF00171"/>
    </source>
</evidence>
<feature type="domain" description="Aldehyde dehydrogenase" evidence="7">
    <location>
        <begin position="59"/>
        <end position="467"/>
    </location>
</feature>
<evidence type="ECO:0000256" key="2">
    <source>
        <dbReference type="ARBA" id="ARBA00023002"/>
    </source>
</evidence>
<protein>
    <recommendedName>
        <fullName evidence="3">Aldehyde dehydrogenase</fullName>
    </recommendedName>
</protein>
<feature type="active site" evidence="4">
    <location>
        <position position="247"/>
    </location>
</feature>
<gene>
    <name evidence="8" type="ORF">ACETWP_16495</name>
</gene>
<keyword evidence="9" id="KW-1185">Reference proteome</keyword>
<dbReference type="RefSeq" id="WP_373973365.1">
    <property type="nucleotide sequence ID" value="NZ_JBHDLJ010000019.1"/>
</dbReference>
<dbReference type="InterPro" id="IPR016162">
    <property type="entry name" value="Ald_DH_N"/>
</dbReference>
<dbReference type="Pfam" id="PF00171">
    <property type="entry name" value="Aldedh"/>
    <property type="match status" value="1"/>
</dbReference>